<dbReference type="PANTHER" id="PTHR43792">
    <property type="entry name" value="GNAT FAMILY, PUTATIVE (AFU_ORTHOLOGUE AFUA_3G00765)-RELATED-RELATED"/>
    <property type="match status" value="1"/>
</dbReference>
<dbReference type="InterPro" id="IPR000182">
    <property type="entry name" value="GNAT_dom"/>
</dbReference>
<name>A0A511J8W2_9CELL</name>
<dbReference type="PROSITE" id="PS51186">
    <property type="entry name" value="GNAT"/>
    <property type="match status" value="1"/>
</dbReference>
<dbReference type="InterPro" id="IPR016181">
    <property type="entry name" value="Acyl_CoA_acyltransferase"/>
</dbReference>
<dbReference type="NCBIfam" id="TIGR01552">
    <property type="entry name" value="phd_fam"/>
    <property type="match status" value="1"/>
</dbReference>
<evidence type="ECO:0000313" key="2">
    <source>
        <dbReference type="EMBL" id="GEL94434.1"/>
    </source>
</evidence>
<dbReference type="EMBL" id="BJWG01000003">
    <property type="protein sequence ID" value="GEL94434.1"/>
    <property type="molecule type" value="Genomic_DNA"/>
</dbReference>
<dbReference type="Proteomes" id="UP000321720">
    <property type="component" value="Unassembled WGS sequence"/>
</dbReference>
<evidence type="ECO:0000313" key="3">
    <source>
        <dbReference type="Proteomes" id="UP000321720"/>
    </source>
</evidence>
<protein>
    <recommendedName>
        <fullName evidence="1">N-acetyltransferase domain-containing protein</fullName>
    </recommendedName>
</protein>
<comment type="caution">
    <text evidence="2">The sequence shown here is derived from an EMBL/GenBank/DDBJ whole genome shotgun (WGS) entry which is preliminary data.</text>
</comment>
<dbReference type="PANTHER" id="PTHR43792:SF1">
    <property type="entry name" value="N-ACETYLTRANSFERASE DOMAIN-CONTAINING PROTEIN"/>
    <property type="match status" value="1"/>
</dbReference>
<evidence type="ECO:0000259" key="1">
    <source>
        <dbReference type="PROSITE" id="PS51186"/>
    </source>
</evidence>
<feature type="domain" description="N-acetyltransferase" evidence="1">
    <location>
        <begin position="36"/>
        <end position="205"/>
    </location>
</feature>
<dbReference type="AlphaFoldDB" id="A0A511J8W2"/>
<dbReference type="SUPFAM" id="SSF55729">
    <property type="entry name" value="Acyl-CoA N-acyltransferases (Nat)"/>
    <property type="match status" value="1"/>
</dbReference>
<accession>A0A511J8W2</accession>
<reference evidence="2 3" key="1">
    <citation type="submission" date="2019-07" db="EMBL/GenBank/DDBJ databases">
        <title>Whole genome shotgun sequence of Cellulomonas composti NBRC 100758.</title>
        <authorList>
            <person name="Hosoyama A."/>
            <person name="Uohara A."/>
            <person name="Ohji S."/>
            <person name="Ichikawa N."/>
        </authorList>
    </citation>
    <scope>NUCLEOTIDE SEQUENCE [LARGE SCALE GENOMIC DNA]</scope>
    <source>
        <strain evidence="2 3">NBRC 100758</strain>
    </source>
</reference>
<proteinExistence type="predicted"/>
<keyword evidence="3" id="KW-1185">Reference proteome</keyword>
<organism evidence="2 3">
    <name type="scientific">Cellulomonas composti</name>
    <dbReference type="NCBI Taxonomy" id="266130"/>
    <lineage>
        <taxon>Bacteria</taxon>
        <taxon>Bacillati</taxon>
        <taxon>Actinomycetota</taxon>
        <taxon>Actinomycetes</taxon>
        <taxon>Micrococcales</taxon>
        <taxon>Cellulomonadaceae</taxon>
        <taxon>Cellulomonas</taxon>
    </lineage>
</organism>
<dbReference type="Pfam" id="PF13302">
    <property type="entry name" value="Acetyltransf_3"/>
    <property type="match status" value="1"/>
</dbReference>
<dbReference type="InterPro" id="IPR051531">
    <property type="entry name" value="N-acetyltransferase"/>
</dbReference>
<sequence>MPEHPVRRRGLGTKGWFRPARGVARLLAMATRTERLELRPFAPDDGAGIFGYLADPEAVRFEPYGVPTREECDALAADRAHDERFVAVCLRDGTLIGNLYRSVEGPPTWRTWEIGYVFGPRFWGHGYATEAAARLVRDLFEVEGAHRVVAACDVRNERSWRLLERLGMRREAHMLQAATFADDEHGRPVWHDSYHYAILEARDDAPTTTSPTHHFSDVIDRVEHEHERVTVTRNGRPR</sequence>
<dbReference type="Gene3D" id="3.40.630.30">
    <property type="match status" value="1"/>
</dbReference>
<dbReference type="GO" id="GO:0016747">
    <property type="term" value="F:acyltransferase activity, transferring groups other than amino-acyl groups"/>
    <property type="evidence" value="ECO:0007669"/>
    <property type="project" value="InterPro"/>
</dbReference>
<dbReference type="Gene3D" id="3.40.1620.10">
    <property type="entry name" value="YefM-like domain"/>
    <property type="match status" value="1"/>
</dbReference>
<gene>
    <name evidence="2" type="ORF">CCO02nite_10920</name>
</gene>